<accession>A0A935ILB9</accession>
<dbReference type="CDD" id="cd00093">
    <property type="entry name" value="HTH_XRE"/>
    <property type="match status" value="1"/>
</dbReference>
<dbReference type="PROSITE" id="PS50943">
    <property type="entry name" value="HTH_CROC1"/>
    <property type="match status" value="1"/>
</dbReference>
<evidence type="ECO:0000313" key="3">
    <source>
        <dbReference type="Proteomes" id="UP000726105"/>
    </source>
</evidence>
<dbReference type="Gene3D" id="1.10.260.40">
    <property type="entry name" value="lambda repressor-like DNA-binding domains"/>
    <property type="match status" value="1"/>
</dbReference>
<dbReference type="SUPFAM" id="SSF47413">
    <property type="entry name" value="lambda repressor-like DNA-binding domains"/>
    <property type="match status" value="1"/>
</dbReference>
<dbReference type="AlphaFoldDB" id="A0A935ILB9"/>
<dbReference type="PANTHER" id="PTHR39337:SF1">
    <property type="entry name" value="BLR5642 PROTEIN"/>
    <property type="match status" value="1"/>
</dbReference>
<comment type="caution">
    <text evidence="2">The sequence shown here is derived from an EMBL/GenBank/DDBJ whole genome shotgun (WGS) entry which is preliminary data.</text>
</comment>
<sequence>MRFTELGQAVRARRRTAGMTRADLANRSGLSANTVMKVEQGQTRDPGVFKVAALCRALSVSIDGLVTEAERNELAGEEPTMVNGIVSVGYEGRQIDDFVAGLQRAGVRTVADVRLNAISRKPGFSKTRLRDALAAVGIGYVHMRSLGNSKNNRQPFWDGHPEEGRRVFREALQSTGAQASLGELSQLARDHVVAVLCFEADVERCHRKVIIDQVVKDTATPVADLPAYESLRG</sequence>
<organism evidence="2 3">
    <name type="scientific">Candidatus Phosphoribacter hodrii</name>
    <dbReference type="NCBI Taxonomy" id="2953743"/>
    <lineage>
        <taxon>Bacteria</taxon>
        <taxon>Bacillati</taxon>
        <taxon>Actinomycetota</taxon>
        <taxon>Actinomycetes</taxon>
        <taxon>Micrococcales</taxon>
        <taxon>Dermatophilaceae</taxon>
        <taxon>Candidatus Phosphoribacter</taxon>
    </lineage>
</organism>
<evidence type="ECO:0000259" key="1">
    <source>
        <dbReference type="PROSITE" id="PS50943"/>
    </source>
</evidence>
<dbReference type="InterPro" id="IPR010982">
    <property type="entry name" value="Lambda_DNA-bd_dom_sf"/>
</dbReference>
<gene>
    <name evidence="2" type="ORF">IPI13_08980</name>
</gene>
<protein>
    <submittedName>
        <fullName evidence="2">DUF488 family protein</fullName>
    </submittedName>
</protein>
<reference evidence="2 3" key="1">
    <citation type="submission" date="2020-10" db="EMBL/GenBank/DDBJ databases">
        <title>Connecting structure to function with the recovery of over 1000 high-quality activated sludge metagenome-assembled genomes encoding full-length rRNA genes using long-read sequencing.</title>
        <authorList>
            <person name="Singleton C.M."/>
            <person name="Petriglieri F."/>
            <person name="Kristensen J.M."/>
            <person name="Kirkegaard R.H."/>
            <person name="Michaelsen T.Y."/>
            <person name="Andersen M.H."/>
            <person name="Karst S.M."/>
            <person name="Dueholm M.S."/>
            <person name="Nielsen P.H."/>
            <person name="Albertsen M."/>
        </authorList>
    </citation>
    <scope>NUCLEOTIDE SEQUENCE [LARGE SCALE GENOMIC DNA]</scope>
    <source>
        <strain evidence="2">Ega_18-Q3-R5-49_MAXAC.001</strain>
    </source>
</reference>
<name>A0A935ILB9_9MICO</name>
<dbReference type="Pfam" id="PF04343">
    <property type="entry name" value="DUF488"/>
    <property type="match status" value="1"/>
</dbReference>
<evidence type="ECO:0000313" key="2">
    <source>
        <dbReference type="EMBL" id="MBK7273286.1"/>
    </source>
</evidence>
<dbReference type="SMART" id="SM00530">
    <property type="entry name" value="HTH_XRE"/>
    <property type="match status" value="1"/>
</dbReference>
<dbReference type="Proteomes" id="UP000726105">
    <property type="component" value="Unassembled WGS sequence"/>
</dbReference>
<dbReference type="InterPro" id="IPR007438">
    <property type="entry name" value="DUF488"/>
</dbReference>
<proteinExistence type="predicted"/>
<dbReference type="EMBL" id="JADJIB010000003">
    <property type="protein sequence ID" value="MBK7273286.1"/>
    <property type="molecule type" value="Genomic_DNA"/>
</dbReference>
<dbReference type="GO" id="GO:0003677">
    <property type="term" value="F:DNA binding"/>
    <property type="evidence" value="ECO:0007669"/>
    <property type="project" value="InterPro"/>
</dbReference>
<dbReference type="InterPro" id="IPR001387">
    <property type="entry name" value="Cro/C1-type_HTH"/>
</dbReference>
<dbReference type="Pfam" id="PF13560">
    <property type="entry name" value="HTH_31"/>
    <property type="match status" value="1"/>
</dbReference>
<feature type="domain" description="HTH cro/C1-type" evidence="1">
    <location>
        <begin position="10"/>
        <end position="65"/>
    </location>
</feature>
<dbReference type="PANTHER" id="PTHR39337">
    <property type="entry name" value="BLR5642 PROTEIN"/>
    <property type="match status" value="1"/>
</dbReference>